<proteinExistence type="inferred from homology"/>
<dbReference type="PRINTS" id="PR00080">
    <property type="entry name" value="SDRFAMILY"/>
</dbReference>
<evidence type="ECO:0000256" key="2">
    <source>
        <dbReference type="ARBA" id="ARBA00022857"/>
    </source>
</evidence>
<keyword evidence="3" id="KW-0560">Oxidoreductase</keyword>
<dbReference type="FunFam" id="3.40.50.720:FF:000090">
    <property type="entry name" value="NADP-dependent mannitol dehydrogenase"/>
    <property type="match status" value="1"/>
</dbReference>
<evidence type="ECO:0000313" key="5">
    <source>
        <dbReference type="Proteomes" id="UP000236544"/>
    </source>
</evidence>
<dbReference type="GO" id="GO:0050085">
    <property type="term" value="F:mannitol 2-dehydrogenase (NADP+) activity"/>
    <property type="evidence" value="ECO:0007669"/>
    <property type="project" value="UniProtKB-ARBA"/>
</dbReference>
<dbReference type="GO" id="GO:0050664">
    <property type="term" value="F:oxidoreductase activity, acting on NAD(P)H, oxygen as acceptor"/>
    <property type="evidence" value="ECO:0007669"/>
    <property type="project" value="TreeGrafter"/>
</dbReference>
<name>A0A0P1KWS4_9SACH</name>
<dbReference type="Gene3D" id="3.40.50.720">
    <property type="entry name" value="NAD(P)-binding Rossmann-like Domain"/>
    <property type="match status" value="1"/>
</dbReference>
<dbReference type="PROSITE" id="PS00061">
    <property type="entry name" value="ADH_SHORT"/>
    <property type="match status" value="1"/>
</dbReference>
<reference evidence="5" key="1">
    <citation type="submission" date="2015-10" db="EMBL/GenBank/DDBJ databases">
        <authorList>
            <person name="Devillers H."/>
        </authorList>
    </citation>
    <scope>NUCLEOTIDE SEQUENCE [LARGE SCALE GENOMIC DNA]</scope>
</reference>
<dbReference type="PANTHER" id="PTHR43008:SF13">
    <property type="entry name" value="L-XYLULOSE REDUCTASE-RELATED"/>
    <property type="match status" value="1"/>
</dbReference>
<dbReference type="PRINTS" id="PR00081">
    <property type="entry name" value="GDHRDH"/>
</dbReference>
<dbReference type="InterPro" id="IPR002347">
    <property type="entry name" value="SDR_fam"/>
</dbReference>
<sequence length="281" mass="30055">MPKTIATGLEIPQPRPQLPSNVMEMFSLRGKVACISGASSGIGGAVAVAYAQAGADIAVWYNSHDGLIETARELAQKYGVRAKAYKCAVNDEERVKATIQQVLADFGGRIDVFVANAGVAWEKGALVEAEEQGTASREWDRVLQTDFQGVYYCSKFIGAVFKKQGRGSLVITASMSGHVVNVPQLQTCYNAAKAGVIHMARSLAVEWAGFARVNTVSPGYISTPISEFALDDVKQKWLMLTPLGREGLPEELVGAYLYLGSDASTYTTGTDIVVDGGYSSI</sequence>
<dbReference type="GO" id="GO:0044281">
    <property type="term" value="P:small molecule metabolic process"/>
    <property type="evidence" value="ECO:0007669"/>
    <property type="project" value="UniProtKB-ARBA"/>
</dbReference>
<dbReference type="Proteomes" id="UP000236544">
    <property type="component" value="Unassembled WGS sequence"/>
</dbReference>
<dbReference type="Pfam" id="PF13561">
    <property type="entry name" value="adh_short_C2"/>
    <property type="match status" value="1"/>
</dbReference>
<dbReference type="CDD" id="cd05352">
    <property type="entry name" value="MDH-like_SDR_c"/>
    <property type="match status" value="1"/>
</dbReference>
<dbReference type="AlphaFoldDB" id="A0A0P1KWS4"/>
<evidence type="ECO:0000313" key="4">
    <source>
        <dbReference type="EMBL" id="CUS24491.1"/>
    </source>
</evidence>
<dbReference type="GO" id="GO:0005975">
    <property type="term" value="P:carbohydrate metabolic process"/>
    <property type="evidence" value="ECO:0007669"/>
    <property type="project" value="UniProtKB-ARBA"/>
</dbReference>
<gene>
    <name evidence="4" type="ORF">LAQU0_S16e02916g</name>
</gene>
<organism evidence="4 5">
    <name type="scientific">Lachancea quebecensis</name>
    <dbReference type="NCBI Taxonomy" id="1654605"/>
    <lineage>
        <taxon>Eukaryota</taxon>
        <taxon>Fungi</taxon>
        <taxon>Dikarya</taxon>
        <taxon>Ascomycota</taxon>
        <taxon>Saccharomycotina</taxon>
        <taxon>Saccharomycetes</taxon>
        <taxon>Saccharomycetales</taxon>
        <taxon>Saccharomycetaceae</taxon>
        <taxon>Lachancea</taxon>
    </lineage>
</organism>
<comment type="similarity">
    <text evidence="1">Belongs to the short-chain dehydrogenases/reductases (SDR) family.</text>
</comment>
<dbReference type="OrthoDB" id="1888931at2759"/>
<dbReference type="EMBL" id="LN890574">
    <property type="protein sequence ID" value="CUS24491.1"/>
    <property type="molecule type" value="Genomic_DNA"/>
</dbReference>
<protein>
    <submittedName>
        <fullName evidence="4">LAQU0S16e02916g1_1</fullName>
    </submittedName>
</protein>
<dbReference type="InterPro" id="IPR020904">
    <property type="entry name" value="Sc_DH/Rdtase_CS"/>
</dbReference>
<keyword evidence="5" id="KW-1185">Reference proteome</keyword>
<keyword evidence="2" id="KW-0521">NADP</keyword>
<dbReference type="InterPro" id="IPR036291">
    <property type="entry name" value="NAD(P)-bd_dom_sf"/>
</dbReference>
<dbReference type="SUPFAM" id="SSF51735">
    <property type="entry name" value="NAD(P)-binding Rossmann-fold domains"/>
    <property type="match status" value="1"/>
</dbReference>
<evidence type="ECO:0000256" key="1">
    <source>
        <dbReference type="ARBA" id="ARBA00006484"/>
    </source>
</evidence>
<evidence type="ECO:0000256" key="3">
    <source>
        <dbReference type="ARBA" id="ARBA00023002"/>
    </source>
</evidence>
<dbReference type="PANTHER" id="PTHR43008">
    <property type="entry name" value="BENZIL REDUCTASE"/>
    <property type="match status" value="1"/>
</dbReference>
<accession>A0A0P1KWS4</accession>